<feature type="domain" description="HMA" evidence="5">
    <location>
        <begin position="45"/>
        <end position="109"/>
    </location>
</feature>
<proteinExistence type="inferred from homology"/>
<evidence type="ECO:0000256" key="2">
    <source>
        <dbReference type="ARBA" id="ARBA00023289"/>
    </source>
</evidence>
<feature type="region of interest" description="Disordered" evidence="4">
    <location>
        <begin position="1"/>
        <end position="46"/>
    </location>
</feature>
<dbReference type="InterPro" id="IPR036163">
    <property type="entry name" value="HMA_dom_sf"/>
</dbReference>
<dbReference type="InterPro" id="IPR044577">
    <property type="entry name" value="HIPP4/7/8/17/18/19"/>
</dbReference>
<accession>A0A1D6H8Y5</accession>
<dbReference type="GO" id="GO:0046872">
    <property type="term" value="F:metal ion binding"/>
    <property type="evidence" value="ECO:0007669"/>
    <property type="project" value="UniProtKB-KW"/>
</dbReference>
<sequence>MGEEEKAKEAAPPADKVKEAEEKKGEGGGGEEKKNEAPSLPPPPPEEVVMRVFMHCEGCARKVKKILKGFDGVEDVIADTMMAMLVMKGKTKTLAPLLTCICTTRGPII</sequence>
<dbReference type="PANTHER" id="PTHR46195">
    <property type="entry name" value="HEAVY METAL-ASSOCIATED ISOPRENYLATED PLANT PROTEIN 7"/>
    <property type="match status" value="1"/>
</dbReference>
<keyword evidence="2" id="KW-0449">Lipoprotein</keyword>
<evidence type="ECO:0000313" key="6">
    <source>
        <dbReference type="EMBL" id="AQK71180.1"/>
    </source>
</evidence>
<protein>
    <submittedName>
        <fullName evidence="6">Farnesylated protein 3</fullName>
    </submittedName>
</protein>
<dbReference type="CDD" id="cd00371">
    <property type="entry name" value="HMA"/>
    <property type="match status" value="1"/>
</dbReference>
<dbReference type="EMBL" id="CM000781">
    <property type="protein sequence ID" value="AQK71180.1"/>
    <property type="molecule type" value="Genomic_DNA"/>
</dbReference>
<evidence type="ECO:0000256" key="1">
    <source>
        <dbReference type="ARBA" id="ARBA00022723"/>
    </source>
</evidence>
<reference evidence="6" key="1">
    <citation type="submission" date="2015-12" db="EMBL/GenBank/DDBJ databases">
        <title>Update maize B73 reference genome by single molecule sequencing technologies.</title>
        <authorList>
            <consortium name="Maize Genome Sequencing Project"/>
            <person name="Ware D."/>
        </authorList>
    </citation>
    <scope>NUCLEOTIDE SEQUENCE</scope>
    <source>
        <tissue evidence="6">Seedling</tissue>
    </source>
</reference>
<dbReference type="PROSITE" id="PS50846">
    <property type="entry name" value="HMA_2"/>
    <property type="match status" value="1"/>
</dbReference>
<gene>
    <name evidence="6" type="ORF">ZEAMMB73_Zm00001d016577</name>
</gene>
<dbReference type="Pfam" id="PF00403">
    <property type="entry name" value="HMA"/>
    <property type="match status" value="1"/>
</dbReference>
<keyword evidence="1" id="KW-0479">Metal-binding</keyword>
<comment type="similarity">
    <text evidence="3">Belongs to the HIPP family.</text>
</comment>
<dbReference type="AlphaFoldDB" id="A0A1D6H8Y5"/>
<dbReference type="PANTHER" id="PTHR46195:SF34">
    <property type="entry name" value="OS02G0510600 PROTEIN"/>
    <property type="match status" value="1"/>
</dbReference>
<dbReference type="InterPro" id="IPR006121">
    <property type="entry name" value="HMA_dom"/>
</dbReference>
<feature type="compositionally biased region" description="Basic and acidic residues" evidence="4">
    <location>
        <begin position="1"/>
        <end position="36"/>
    </location>
</feature>
<evidence type="ECO:0000256" key="4">
    <source>
        <dbReference type="SAM" id="MobiDB-lite"/>
    </source>
</evidence>
<organism evidence="6">
    <name type="scientific">Zea mays</name>
    <name type="common">Maize</name>
    <dbReference type="NCBI Taxonomy" id="4577"/>
    <lineage>
        <taxon>Eukaryota</taxon>
        <taxon>Viridiplantae</taxon>
        <taxon>Streptophyta</taxon>
        <taxon>Embryophyta</taxon>
        <taxon>Tracheophyta</taxon>
        <taxon>Spermatophyta</taxon>
        <taxon>Magnoliopsida</taxon>
        <taxon>Liliopsida</taxon>
        <taxon>Poales</taxon>
        <taxon>Poaceae</taxon>
        <taxon>PACMAD clade</taxon>
        <taxon>Panicoideae</taxon>
        <taxon>Andropogonodae</taxon>
        <taxon>Andropogoneae</taxon>
        <taxon>Tripsacinae</taxon>
        <taxon>Zea</taxon>
    </lineage>
</organism>
<keyword evidence="2" id="KW-0636">Prenylation</keyword>
<dbReference type="SUPFAM" id="SSF55008">
    <property type="entry name" value="HMA, heavy metal-associated domain"/>
    <property type="match status" value="1"/>
</dbReference>
<evidence type="ECO:0000259" key="5">
    <source>
        <dbReference type="PROSITE" id="PS50846"/>
    </source>
</evidence>
<name>A0A1D6H8Y5_MAIZE</name>
<evidence type="ECO:0000256" key="3">
    <source>
        <dbReference type="ARBA" id="ARBA00024045"/>
    </source>
</evidence>
<dbReference type="Gene3D" id="3.30.70.100">
    <property type="match status" value="1"/>
</dbReference>